<dbReference type="SMART" id="SM00060">
    <property type="entry name" value="FN3"/>
    <property type="match status" value="1"/>
</dbReference>
<reference evidence="2" key="1">
    <citation type="submission" date="2020-04" db="EMBL/GenBank/DDBJ databases">
        <authorList>
            <person name="Alioto T."/>
            <person name="Alioto T."/>
            <person name="Gomez Garrido J."/>
        </authorList>
    </citation>
    <scope>NUCLEOTIDE SEQUENCE</scope>
    <source>
        <strain evidence="2">A484AB</strain>
    </source>
</reference>
<dbReference type="OrthoDB" id="9949424at2759"/>
<keyword evidence="3" id="KW-1185">Reference proteome</keyword>
<keyword evidence="2" id="KW-0176">Collagen</keyword>
<evidence type="ECO:0000256" key="1">
    <source>
        <dbReference type="ARBA" id="ARBA00022737"/>
    </source>
</evidence>
<dbReference type="PROSITE" id="PS50853">
    <property type="entry name" value="FN3"/>
    <property type="match status" value="1"/>
</dbReference>
<gene>
    <name evidence="2" type="ORF">PACLA_8A035923</name>
</gene>
<keyword evidence="1" id="KW-0677">Repeat</keyword>
<protein>
    <submittedName>
        <fullName evidence="2">Collagen alpha-1(XIV) chain isoform X6</fullName>
    </submittedName>
</protein>
<dbReference type="InterPro" id="IPR036116">
    <property type="entry name" value="FN3_sf"/>
</dbReference>
<evidence type="ECO:0000313" key="3">
    <source>
        <dbReference type="Proteomes" id="UP001152795"/>
    </source>
</evidence>
<organism evidence="2 3">
    <name type="scientific">Paramuricea clavata</name>
    <name type="common">Red gorgonian</name>
    <name type="synonym">Violescent sea-whip</name>
    <dbReference type="NCBI Taxonomy" id="317549"/>
    <lineage>
        <taxon>Eukaryota</taxon>
        <taxon>Metazoa</taxon>
        <taxon>Cnidaria</taxon>
        <taxon>Anthozoa</taxon>
        <taxon>Octocorallia</taxon>
        <taxon>Malacalcyonacea</taxon>
        <taxon>Plexauridae</taxon>
        <taxon>Paramuricea</taxon>
    </lineage>
</organism>
<name>A0A7D9EAG7_PARCT</name>
<feature type="non-terminal residue" evidence="2">
    <location>
        <position position="1"/>
    </location>
</feature>
<sequence>IAPDKPTNLTVTNITSRSAEISWQDPENHGRYGFSRFWIELKKDNSLILNITTGKVNKYEINNLTPDTTYEISVAAESDYYGLGEESITSFLTSKEGECLKNRICLMQGGKATL</sequence>
<dbReference type="Proteomes" id="UP001152795">
    <property type="component" value="Unassembled WGS sequence"/>
</dbReference>
<dbReference type="EMBL" id="CACRXK020004915">
    <property type="protein sequence ID" value="CAB4004464.1"/>
    <property type="molecule type" value="Genomic_DNA"/>
</dbReference>
<proteinExistence type="predicted"/>
<dbReference type="InterPro" id="IPR003961">
    <property type="entry name" value="FN3_dom"/>
</dbReference>
<dbReference type="PANTHER" id="PTHR46708">
    <property type="entry name" value="TENASCIN"/>
    <property type="match status" value="1"/>
</dbReference>
<dbReference type="SUPFAM" id="SSF49265">
    <property type="entry name" value="Fibronectin type III"/>
    <property type="match status" value="1"/>
</dbReference>
<dbReference type="GO" id="GO:0005581">
    <property type="term" value="C:collagen trimer"/>
    <property type="evidence" value="ECO:0007669"/>
    <property type="project" value="UniProtKB-KW"/>
</dbReference>
<dbReference type="AlphaFoldDB" id="A0A7D9EAG7"/>
<dbReference type="Gene3D" id="2.60.40.10">
    <property type="entry name" value="Immunoglobulins"/>
    <property type="match status" value="1"/>
</dbReference>
<comment type="caution">
    <text evidence="2">The sequence shown here is derived from an EMBL/GenBank/DDBJ whole genome shotgun (WGS) entry which is preliminary data.</text>
</comment>
<accession>A0A7D9EAG7</accession>
<dbReference type="Pfam" id="PF00041">
    <property type="entry name" value="fn3"/>
    <property type="match status" value="1"/>
</dbReference>
<dbReference type="PANTHER" id="PTHR46708:SF2">
    <property type="entry name" value="FIBRONECTIN TYPE-III DOMAIN-CONTAINING PROTEIN"/>
    <property type="match status" value="1"/>
</dbReference>
<evidence type="ECO:0000313" key="2">
    <source>
        <dbReference type="EMBL" id="CAB4004464.1"/>
    </source>
</evidence>
<dbReference type="InterPro" id="IPR013783">
    <property type="entry name" value="Ig-like_fold"/>
</dbReference>
<dbReference type="CDD" id="cd00063">
    <property type="entry name" value="FN3"/>
    <property type="match status" value="1"/>
</dbReference>
<dbReference type="InterPro" id="IPR050991">
    <property type="entry name" value="ECM_Regulatory_Proteins"/>
</dbReference>